<reference evidence="1" key="2">
    <citation type="journal article" date="2015" name="Data Brief">
        <title>Shoot transcriptome of the giant reed, Arundo donax.</title>
        <authorList>
            <person name="Barrero R.A."/>
            <person name="Guerrero F.D."/>
            <person name="Moolhuijzen P."/>
            <person name="Goolsby J.A."/>
            <person name="Tidwell J."/>
            <person name="Bellgard S.E."/>
            <person name="Bellgard M.I."/>
        </authorList>
    </citation>
    <scope>NUCLEOTIDE SEQUENCE</scope>
    <source>
        <tissue evidence="1">Shoot tissue taken approximately 20 cm above the soil surface</tissue>
    </source>
</reference>
<proteinExistence type="predicted"/>
<dbReference type="EMBL" id="GBRH01174755">
    <property type="protein sequence ID" value="JAE23141.1"/>
    <property type="molecule type" value="Transcribed_RNA"/>
</dbReference>
<dbReference type="AlphaFoldDB" id="A0A0A9ICR0"/>
<evidence type="ECO:0000313" key="1">
    <source>
        <dbReference type="EMBL" id="JAE23141.1"/>
    </source>
</evidence>
<reference evidence="1" key="1">
    <citation type="submission" date="2014-09" db="EMBL/GenBank/DDBJ databases">
        <authorList>
            <person name="Magalhaes I.L.F."/>
            <person name="Oliveira U."/>
            <person name="Santos F.R."/>
            <person name="Vidigal T.H.D.A."/>
            <person name="Brescovit A.D."/>
            <person name="Santos A.J."/>
        </authorList>
    </citation>
    <scope>NUCLEOTIDE SEQUENCE</scope>
    <source>
        <tissue evidence="1">Shoot tissue taken approximately 20 cm above the soil surface</tissue>
    </source>
</reference>
<sequence>MWTEKALRMWNHQFQTLIIALTVSMRTACALIGFWLMLLQVPPMMHHLQCQMRWRSIVWLPNLRR</sequence>
<protein>
    <submittedName>
        <fullName evidence="1">Uncharacterized protein</fullName>
    </submittedName>
</protein>
<name>A0A0A9ICR0_ARUDO</name>
<accession>A0A0A9ICR0</accession>
<organism evidence="1">
    <name type="scientific">Arundo donax</name>
    <name type="common">Giant reed</name>
    <name type="synonym">Donax arundinaceus</name>
    <dbReference type="NCBI Taxonomy" id="35708"/>
    <lineage>
        <taxon>Eukaryota</taxon>
        <taxon>Viridiplantae</taxon>
        <taxon>Streptophyta</taxon>
        <taxon>Embryophyta</taxon>
        <taxon>Tracheophyta</taxon>
        <taxon>Spermatophyta</taxon>
        <taxon>Magnoliopsida</taxon>
        <taxon>Liliopsida</taxon>
        <taxon>Poales</taxon>
        <taxon>Poaceae</taxon>
        <taxon>PACMAD clade</taxon>
        <taxon>Arundinoideae</taxon>
        <taxon>Arundineae</taxon>
        <taxon>Arundo</taxon>
    </lineage>
</organism>